<comment type="subcellular location">
    <subcellularLocation>
        <location evidence="1">Cell membrane</location>
    </subcellularLocation>
</comment>
<evidence type="ECO:0000256" key="5">
    <source>
        <dbReference type="ARBA" id="ARBA00023136"/>
    </source>
</evidence>
<dbReference type="STRING" id="43151.W5J5E7"/>
<dbReference type="InterPro" id="IPR036179">
    <property type="entry name" value="Ig-like_dom_sf"/>
</dbReference>
<evidence type="ECO:0000256" key="1">
    <source>
        <dbReference type="ARBA" id="ARBA00004236"/>
    </source>
</evidence>
<feature type="region of interest" description="Disordered" evidence="9">
    <location>
        <begin position="214"/>
        <end position="245"/>
    </location>
</feature>
<dbReference type="VEuPathDB" id="VectorBase:ADAC010341"/>
<feature type="compositionally biased region" description="Low complexity" evidence="9">
    <location>
        <begin position="224"/>
        <end position="238"/>
    </location>
</feature>
<feature type="region of interest" description="Disordered" evidence="9">
    <location>
        <begin position="515"/>
        <end position="536"/>
    </location>
</feature>
<proteinExistence type="predicted"/>
<gene>
    <name evidence="11" type="ORF">AND_010341</name>
</gene>
<evidence type="ECO:0000256" key="9">
    <source>
        <dbReference type="SAM" id="MobiDB-lite"/>
    </source>
</evidence>
<reference evidence="11" key="3">
    <citation type="journal article" date="2013" name="Nucleic Acids Res.">
        <title>The genome of Anopheles darlingi, the main neotropical malaria vector.</title>
        <authorList>
            <person name="Marinotti O."/>
            <person name="Cerqueira G.C."/>
            <person name="de Almeida L.G."/>
            <person name="Ferro M.I."/>
            <person name="Loreto E.L."/>
            <person name="Zaha A."/>
            <person name="Teixeira S.M."/>
            <person name="Wespiser A.R."/>
            <person name="Almeida E Silva A."/>
            <person name="Schlindwein A.D."/>
            <person name="Pacheco A.C."/>
            <person name="Silva A.L."/>
            <person name="Graveley B.R."/>
            <person name="Walenz B.P."/>
            <person name="Lima Bde A."/>
            <person name="Ribeiro C.A."/>
            <person name="Nunes-Silva C.G."/>
            <person name="de Carvalho C.R."/>
            <person name="Soares C.M."/>
            <person name="de Menezes C.B."/>
            <person name="Matiolli C."/>
            <person name="Caffrey D."/>
            <person name="Araujo D.A."/>
            <person name="de Oliveira D.M."/>
            <person name="Golenbock D."/>
            <person name="Grisard E.C."/>
            <person name="Fantinatti-Garboggini F."/>
            <person name="de Carvalho F.M."/>
            <person name="Barcellos F.G."/>
            <person name="Prosdocimi F."/>
            <person name="May G."/>
            <person name="Azevedo Junior G.M."/>
            <person name="Guimaraes G.M."/>
            <person name="Goldman G.H."/>
            <person name="Padilha I.Q."/>
            <person name="Batista Jda S."/>
            <person name="Ferro J.A."/>
            <person name="Ribeiro J.M."/>
            <person name="Fietto J.L."/>
            <person name="Dabbas K.M."/>
            <person name="Cerdeira L."/>
            <person name="Agnez-Lima L.F."/>
            <person name="Brocchi M."/>
            <person name="de Carvalho M.O."/>
            <person name="Teixeira Mde M."/>
            <person name="Diniz Maia Mde M."/>
            <person name="Goldman M.H."/>
            <person name="Cruz Schneider M.P."/>
            <person name="Felipe M.S."/>
            <person name="Hungria M."/>
            <person name="Nicolas M.F."/>
            <person name="Pereira M."/>
            <person name="Montes M.A."/>
            <person name="Cantao M.E."/>
            <person name="Vincentz M."/>
            <person name="Rafael M.S."/>
            <person name="Silverman N."/>
            <person name="Stoco P.H."/>
            <person name="Souza R.C."/>
            <person name="Vicentini R."/>
            <person name="Gazzinelli R.T."/>
            <person name="Neves Rde O."/>
            <person name="Silva R."/>
            <person name="Astolfi-Filho S."/>
            <person name="Maciel T.E."/>
            <person name="Urmenyi T.P."/>
            <person name="Tadei W.P."/>
            <person name="Camargo E.P."/>
            <person name="de Vasconcelos A.T."/>
        </authorList>
    </citation>
    <scope>NUCLEOTIDE SEQUENCE</scope>
</reference>
<dbReference type="PROSITE" id="PS50835">
    <property type="entry name" value="IG_LIKE"/>
    <property type="match status" value="2"/>
</dbReference>
<organism evidence="11">
    <name type="scientific">Anopheles darlingi</name>
    <name type="common">Mosquito</name>
    <dbReference type="NCBI Taxonomy" id="43151"/>
    <lineage>
        <taxon>Eukaryota</taxon>
        <taxon>Metazoa</taxon>
        <taxon>Ecdysozoa</taxon>
        <taxon>Arthropoda</taxon>
        <taxon>Hexapoda</taxon>
        <taxon>Insecta</taxon>
        <taxon>Pterygota</taxon>
        <taxon>Neoptera</taxon>
        <taxon>Endopterygota</taxon>
        <taxon>Diptera</taxon>
        <taxon>Nematocera</taxon>
        <taxon>Culicoidea</taxon>
        <taxon>Culicidae</taxon>
        <taxon>Anophelinae</taxon>
        <taxon>Anopheles</taxon>
    </lineage>
</organism>
<dbReference type="VEuPathDB" id="VectorBase:ADAR2_007654"/>
<dbReference type="FunFam" id="2.60.40.10:FF:000328">
    <property type="entry name" value="CLUMA_CG000981, isoform A"/>
    <property type="match status" value="1"/>
</dbReference>
<name>W5J5E7_ANODA</name>
<feature type="domain" description="Ig-like" evidence="10">
    <location>
        <begin position="329"/>
        <end position="420"/>
    </location>
</feature>
<keyword evidence="6" id="KW-1015">Disulfide bond</keyword>
<dbReference type="FunFam" id="2.60.40.10:FF:000376">
    <property type="entry name" value="CLUMA_CG000981, isoform A"/>
    <property type="match status" value="1"/>
</dbReference>
<keyword evidence="3" id="KW-0732">Signal</keyword>
<evidence type="ECO:0000256" key="7">
    <source>
        <dbReference type="ARBA" id="ARBA00023180"/>
    </source>
</evidence>
<dbReference type="InterPro" id="IPR051170">
    <property type="entry name" value="Neural/epithelial_adhesion"/>
</dbReference>
<dbReference type="Gene3D" id="2.60.40.10">
    <property type="entry name" value="Immunoglobulins"/>
    <property type="match status" value="3"/>
</dbReference>
<dbReference type="AlphaFoldDB" id="W5J5E7"/>
<feature type="domain" description="Ig-like" evidence="10">
    <location>
        <begin position="424"/>
        <end position="518"/>
    </location>
</feature>
<evidence type="ECO:0000256" key="4">
    <source>
        <dbReference type="ARBA" id="ARBA00022737"/>
    </source>
</evidence>
<dbReference type="PANTHER" id="PTHR12231">
    <property type="entry name" value="CTX-RELATED TYPE I TRANSMEMBRANE PROTEIN"/>
    <property type="match status" value="1"/>
</dbReference>
<dbReference type="InterPro" id="IPR013783">
    <property type="entry name" value="Ig-like_fold"/>
</dbReference>
<reference evidence="11" key="2">
    <citation type="submission" date="2010-05" db="EMBL/GenBank/DDBJ databases">
        <authorList>
            <person name="Almeida L.G."/>
            <person name="Nicolas M.F."/>
            <person name="Souza R.C."/>
            <person name="Vasconcelos A.T.R."/>
        </authorList>
    </citation>
    <scope>NUCLEOTIDE SEQUENCE</scope>
</reference>
<reference evidence="11 13" key="1">
    <citation type="journal article" date="2010" name="BMC Genomics">
        <title>Combination of measures distinguishes pre-miRNAs from other stem-loops in the genome of the newly sequenced Anopheles darlingi.</title>
        <authorList>
            <person name="Mendes N.D."/>
            <person name="Freitas A.T."/>
            <person name="Vasconcelos A.T."/>
            <person name="Sagot M.F."/>
        </authorList>
    </citation>
    <scope>NUCLEOTIDE SEQUENCE</scope>
</reference>
<reference evidence="12" key="4">
    <citation type="submission" date="2015-06" db="UniProtKB">
        <authorList>
            <consortium name="EnsemblMetazoa"/>
        </authorList>
    </citation>
    <scope>IDENTIFICATION</scope>
</reference>
<evidence type="ECO:0000256" key="8">
    <source>
        <dbReference type="ARBA" id="ARBA00023319"/>
    </source>
</evidence>
<evidence type="ECO:0000259" key="10">
    <source>
        <dbReference type="PROSITE" id="PS50835"/>
    </source>
</evidence>
<keyword evidence="7" id="KW-0325">Glycoprotein</keyword>
<dbReference type="Proteomes" id="UP000000673">
    <property type="component" value="Unassembled WGS sequence"/>
</dbReference>
<dbReference type="GO" id="GO:0043005">
    <property type="term" value="C:neuron projection"/>
    <property type="evidence" value="ECO:0007669"/>
    <property type="project" value="TreeGrafter"/>
</dbReference>
<dbReference type="SMART" id="SM00408">
    <property type="entry name" value="IGc2"/>
    <property type="match status" value="2"/>
</dbReference>
<dbReference type="PANTHER" id="PTHR12231:SF157">
    <property type="entry name" value="DPR-INTERACTING PROTEIN EPSILON-RELATED"/>
    <property type="match status" value="1"/>
</dbReference>
<keyword evidence="5" id="KW-0472">Membrane</keyword>
<evidence type="ECO:0000256" key="6">
    <source>
        <dbReference type="ARBA" id="ARBA00023157"/>
    </source>
</evidence>
<feature type="region of interest" description="Disordered" evidence="9">
    <location>
        <begin position="105"/>
        <end position="125"/>
    </location>
</feature>
<evidence type="ECO:0000313" key="11">
    <source>
        <dbReference type="EMBL" id="ETN58090.1"/>
    </source>
</evidence>
<evidence type="ECO:0000313" key="12">
    <source>
        <dbReference type="EnsemblMetazoa" id="ADAC010341-PA"/>
    </source>
</evidence>
<dbReference type="GO" id="GO:0005886">
    <property type="term" value="C:plasma membrane"/>
    <property type="evidence" value="ECO:0007669"/>
    <property type="project" value="UniProtKB-SubCell"/>
</dbReference>
<dbReference type="FunCoup" id="W5J5E7">
    <property type="interactions" value="223"/>
</dbReference>
<evidence type="ECO:0000313" key="13">
    <source>
        <dbReference type="Proteomes" id="UP000000673"/>
    </source>
</evidence>
<dbReference type="eggNOG" id="KOG3510">
    <property type="taxonomic scope" value="Eukaryota"/>
</dbReference>
<dbReference type="EMBL" id="ADMH02002168">
    <property type="protein sequence ID" value="ETN58090.1"/>
    <property type="molecule type" value="Genomic_DNA"/>
</dbReference>
<dbReference type="InterPro" id="IPR007110">
    <property type="entry name" value="Ig-like_dom"/>
</dbReference>
<dbReference type="InterPro" id="IPR003599">
    <property type="entry name" value="Ig_sub"/>
</dbReference>
<dbReference type="EnsemblMetazoa" id="ADAC010341-RA">
    <property type="protein sequence ID" value="ADAC010341-PA"/>
    <property type="gene ID" value="ADAC010341"/>
</dbReference>
<feature type="compositionally biased region" description="Basic and acidic residues" evidence="9">
    <location>
        <begin position="106"/>
        <end position="115"/>
    </location>
</feature>
<protein>
    <recommendedName>
        <fullName evidence="10">Ig-like domain-containing protein</fullName>
    </recommendedName>
</protein>
<keyword evidence="2" id="KW-1003">Cell membrane</keyword>
<keyword evidence="8" id="KW-0393">Immunoglobulin domain</keyword>
<dbReference type="SMART" id="SM00409">
    <property type="entry name" value="IG"/>
    <property type="match status" value="3"/>
</dbReference>
<evidence type="ECO:0000256" key="3">
    <source>
        <dbReference type="ARBA" id="ARBA00022729"/>
    </source>
</evidence>
<dbReference type="HOGENOM" id="CLU_430972_0_0_1"/>
<evidence type="ECO:0000256" key="2">
    <source>
        <dbReference type="ARBA" id="ARBA00022475"/>
    </source>
</evidence>
<dbReference type="Pfam" id="PF13927">
    <property type="entry name" value="Ig_3"/>
    <property type="match status" value="2"/>
</dbReference>
<accession>W5J5E7</accession>
<dbReference type="SUPFAM" id="SSF48726">
    <property type="entry name" value="Immunoglobulin"/>
    <property type="match status" value="3"/>
</dbReference>
<dbReference type="InterPro" id="IPR003598">
    <property type="entry name" value="Ig_sub2"/>
</dbReference>
<keyword evidence="4" id="KW-0677">Repeat</keyword>
<keyword evidence="13" id="KW-1185">Reference proteome</keyword>
<sequence length="635" mass="70681">MFLNFITVQALLAWHGGGDDVAVGGGGGVEPEGERRNATAVPWLKAMPTWVTQPPTIIIIIILPPAHLIIDGGGNTISKSSSSSSPSSRQRHQYSIIKRIIVSNTNDRRSEKPEQDPTGSKGKWIPVRFGSGKLPGHTSPTTPTVVTHPYPIPSEQAAASSIALVVVKSQHVASSRQDSSGSSSETVQFAFDRKPTVRCLLLVLHIYRATASLPRWPRKPASPPSTSRTTTTTTKTTPQQWRQPHHIARPGGRLVAWMHFEQSAILTVHNHVITRNPRISVTHDKHDKHKTWFLHISNVQEEDKGRYMCQINTVTAKTQFGYLHVVVPPNIDDSLSSSDVIVREGSNVTLKCRATGSPMPTVKWKRDDNSKIAINRSLNVLEWEGNSIEITKISRLDMGAYLCIASNGVPPTVSKRIKVSVDFPPMLWIPHQLVGVPLYFNVTLECFTEAHPTSLNYWTREDGHMIHDSRKYRTESNVGMPVYKTHMRLHIFNIQQTDYGTYKCVAKNPRGETDGTIRLYTSTPPTTSPGPPTTESYSELWGNRNAINDSTGGHNHHHGQQHSNSYSVHVVDKNSKYSSNLNEIDRSEQKSFDTKIIYWPPDTNRNNQGAASSTRNILSIIVSTCMVFLAKYSLQ</sequence>